<dbReference type="RefSeq" id="WP_206577821.1">
    <property type="nucleotide sequence ID" value="NZ_JAFKCT010000003.1"/>
</dbReference>
<evidence type="ECO:0000313" key="1">
    <source>
        <dbReference type="EMBL" id="MBN7811034.1"/>
    </source>
</evidence>
<gene>
    <name evidence="1" type="ORF">J0A68_08710</name>
</gene>
<keyword evidence="2" id="KW-1185">Reference proteome</keyword>
<evidence type="ECO:0000313" key="2">
    <source>
        <dbReference type="Proteomes" id="UP000664317"/>
    </source>
</evidence>
<name>A0ABS3C347_9BACT</name>
<reference evidence="1 2" key="1">
    <citation type="submission" date="2021-03" db="EMBL/GenBank/DDBJ databases">
        <title>novel species isolated from a fishpond in China.</title>
        <authorList>
            <person name="Lu H."/>
            <person name="Cai Z."/>
        </authorList>
    </citation>
    <scope>NUCLEOTIDE SEQUENCE [LARGE SCALE GENOMIC DNA]</scope>
    <source>
        <strain evidence="1 2">H41</strain>
    </source>
</reference>
<proteinExistence type="predicted"/>
<accession>A0ABS3C347</accession>
<dbReference type="EMBL" id="JAFKCT010000003">
    <property type="protein sequence ID" value="MBN7811034.1"/>
    <property type="molecule type" value="Genomic_DNA"/>
</dbReference>
<protein>
    <submittedName>
        <fullName evidence="1">Uncharacterized protein</fullName>
    </submittedName>
</protein>
<organism evidence="1 2">
    <name type="scientific">Algoriphagus oliviformis</name>
    <dbReference type="NCBI Taxonomy" id="2811231"/>
    <lineage>
        <taxon>Bacteria</taxon>
        <taxon>Pseudomonadati</taxon>
        <taxon>Bacteroidota</taxon>
        <taxon>Cytophagia</taxon>
        <taxon>Cytophagales</taxon>
        <taxon>Cyclobacteriaceae</taxon>
        <taxon>Algoriphagus</taxon>
    </lineage>
</organism>
<dbReference type="Proteomes" id="UP000664317">
    <property type="component" value="Unassembled WGS sequence"/>
</dbReference>
<sequence length="157" mass="19152">MDYNQKLEQLLDFSLEDYPSSAYSLIEERSVKRSSFPEYYSYRYPEKPLYGLFEKIEVVTENYVTNRRISLIVEKFDLSQLPKLSALVADLVEIYGADEHRRLWLDEDEEEDIRLDQWEVRYWEFPHNQEFRDVFVYLKEQRLKLTIYERGNLLEVD</sequence>
<comment type="caution">
    <text evidence="1">The sequence shown here is derived from an EMBL/GenBank/DDBJ whole genome shotgun (WGS) entry which is preliminary data.</text>
</comment>